<dbReference type="InterPro" id="IPR052261">
    <property type="entry name" value="Glycosyltransferase_13"/>
</dbReference>
<accession>A0A1V9XE17</accession>
<gene>
    <name evidence="19" type="ORF">BIW11_10872</name>
</gene>
<evidence type="ECO:0000256" key="3">
    <source>
        <dbReference type="ARBA" id="ARBA00006492"/>
    </source>
</evidence>
<evidence type="ECO:0000313" key="19">
    <source>
        <dbReference type="EMBL" id="OQR71653.1"/>
    </source>
</evidence>
<evidence type="ECO:0000256" key="2">
    <source>
        <dbReference type="ARBA" id="ARBA00004922"/>
    </source>
</evidence>
<dbReference type="PANTHER" id="PTHR10468:SF0">
    <property type="entry name" value="ALPHA-1,3-MANNOSYL-GLYCOPROTEIN 2-BETA-N-ACETYLGLUCOSAMINYLTRANSFERASE"/>
    <property type="match status" value="1"/>
</dbReference>
<keyword evidence="9" id="KW-1133">Transmembrane helix</keyword>
<dbReference type="InterPro" id="IPR004139">
    <property type="entry name" value="Glyco_trans_13"/>
</dbReference>
<comment type="caution">
    <text evidence="19">The sequence shown here is derived from an EMBL/GenBank/DDBJ whole genome shotgun (WGS) entry which is preliminary data.</text>
</comment>
<dbReference type="GO" id="GO:0030145">
    <property type="term" value="F:manganese ion binding"/>
    <property type="evidence" value="ECO:0007669"/>
    <property type="project" value="UniProtKB-UniRule"/>
</dbReference>
<evidence type="ECO:0000256" key="1">
    <source>
        <dbReference type="ARBA" id="ARBA00004323"/>
    </source>
</evidence>
<comment type="cofactor">
    <cofactor evidence="17">
        <name>Mn(2+)</name>
        <dbReference type="ChEBI" id="CHEBI:29035"/>
    </cofactor>
    <text evidence="17">The cofactor is mostly bound to the substrate.</text>
</comment>
<reference evidence="19 20" key="1">
    <citation type="journal article" date="2017" name="Gigascience">
        <title>Draft genome of the honey bee ectoparasitic mite, Tropilaelaps mercedesae, is shaped by the parasitic life history.</title>
        <authorList>
            <person name="Dong X."/>
            <person name="Armstrong S.D."/>
            <person name="Xia D."/>
            <person name="Makepeace B.L."/>
            <person name="Darby A.C."/>
            <person name="Kadowaki T."/>
        </authorList>
    </citation>
    <scope>NUCLEOTIDE SEQUENCE [LARGE SCALE GENOMIC DNA]</scope>
    <source>
        <strain evidence="19">Wuxi-XJTLU</strain>
    </source>
</reference>
<evidence type="ECO:0000256" key="14">
    <source>
        <dbReference type="ARBA" id="ARBA00038949"/>
    </source>
</evidence>
<feature type="non-terminal residue" evidence="19">
    <location>
        <position position="1"/>
    </location>
</feature>
<dbReference type="InterPro" id="IPR029044">
    <property type="entry name" value="Nucleotide-diphossugar_trans"/>
</dbReference>
<dbReference type="FunFam" id="3.90.550.10:FF:000252">
    <property type="entry name" value="Protein O-linked-mannose beta-1,2-N-acetylglucosaminyltransferase 1"/>
    <property type="match status" value="1"/>
</dbReference>
<evidence type="ECO:0000256" key="6">
    <source>
        <dbReference type="ARBA" id="ARBA00022692"/>
    </source>
</evidence>
<keyword evidence="10 17" id="KW-0333">Golgi apparatus</keyword>
<evidence type="ECO:0000256" key="13">
    <source>
        <dbReference type="ARBA" id="ARBA00037706"/>
    </source>
</evidence>
<evidence type="ECO:0000256" key="4">
    <source>
        <dbReference type="ARBA" id="ARBA00022676"/>
    </source>
</evidence>
<organism evidence="19 20">
    <name type="scientific">Tropilaelaps mercedesae</name>
    <dbReference type="NCBI Taxonomy" id="418985"/>
    <lineage>
        <taxon>Eukaryota</taxon>
        <taxon>Metazoa</taxon>
        <taxon>Ecdysozoa</taxon>
        <taxon>Arthropoda</taxon>
        <taxon>Chelicerata</taxon>
        <taxon>Arachnida</taxon>
        <taxon>Acari</taxon>
        <taxon>Parasitiformes</taxon>
        <taxon>Mesostigmata</taxon>
        <taxon>Gamasina</taxon>
        <taxon>Dermanyssoidea</taxon>
        <taxon>Laelapidae</taxon>
        <taxon>Tropilaelaps</taxon>
    </lineage>
</organism>
<evidence type="ECO:0000256" key="9">
    <source>
        <dbReference type="ARBA" id="ARBA00022989"/>
    </source>
</evidence>
<dbReference type="SUPFAM" id="SSF53448">
    <property type="entry name" value="Nucleotide-diphospho-sugar transferases"/>
    <property type="match status" value="1"/>
</dbReference>
<evidence type="ECO:0000256" key="17">
    <source>
        <dbReference type="RuleBase" id="RU368119"/>
    </source>
</evidence>
<name>A0A1V9XE17_9ACAR</name>
<keyword evidence="11" id="KW-0472">Membrane</keyword>
<keyword evidence="5" id="KW-0808">Transferase</keyword>
<sequence length="421" mass="48949">YFREMTGNKVSANKVDFADVGQLLLPPPWKNDHVAAVLVLTRCDLTTVHRPLDQLLALRPSLEEFPIIVATDCNDTATLDVIRSYGTQVMVIEYPIETRRNQKLGRSRFAIDYRITDYYGWALNITFLYIRYKAVIVLEDDLEISPDFFSYFKSLLSILEADKTLYCVSAWNDNGKANLIEKHRATLLHRTDFFSGVSWMLTRSLWMQDLMREWPDVTWKDWMRKPAQLKNRSCIRPEISRASKFGPDKASNSQTHGGHPQRIHLNRKPINFSNVDLSYLIKENYDLEFVKQKHFFVDIFLCHKLYPTEPLRNICTSALNCVNIHFYRSPNLSNKVYSTPAVKLSSLISGTIRLHIKEPVRLRYKDSKSFKQIAKTLGLSEDIKSGVPRTAYRGVVTFSYHQRRVYLTPSCIWTGYEVNNW</sequence>
<dbReference type="UniPathway" id="UPA00378"/>
<evidence type="ECO:0000313" key="20">
    <source>
        <dbReference type="Proteomes" id="UP000192247"/>
    </source>
</evidence>
<keyword evidence="8 17" id="KW-0735">Signal-anchor</keyword>
<evidence type="ECO:0000256" key="15">
    <source>
        <dbReference type="ARBA" id="ARBA00041712"/>
    </source>
</evidence>
<dbReference type="FunCoup" id="A0A1V9XE17">
    <property type="interactions" value="1177"/>
</dbReference>
<evidence type="ECO:0000256" key="12">
    <source>
        <dbReference type="ARBA" id="ARBA00023211"/>
    </source>
</evidence>
<feature type="region of interest" description="Disordered" evidence="18">
    <location>
        <begin position="243"/>
        <end position="263"/>
    </location>
</feature>
<dbReference type="GO" id="GO:0006487">
    <property type="term" value="P:protein N-linked glycosylation"/>
    <property type="evidence" value="ECO:0007669"/>
    <property type="project" value="TreeGrafter"/>
</dbReference>
<comment type="similarity">
    <text evidence="3 17">Belongs to the glycosyltransferase 13 family.</text>
</comment>
<dbReference type="Pfam" id="PF03071">
    <property type="entry name" value="GNT-I"/>
    <property type="match status" value="2"/>
</dbReference>
<dbReference type="GO" id="GO:0000139">
    <property type="term" value="C:Golgi membrane"/>
    <property type="evidence" value="ECO:0007669"/>
    <property type="project" value="UniProtKB-SubCell"/>
</dbReference>
<evidence type="ECO:0000256" key="18">
    <source>
        <dbReference type="SAM" id="MobiDB-lite"/>
    </source>
</evidence>
<dbReference type="GO" id="GO:0003827">
    <property type="term" value="F:alpha-1,3-mannosylglycoprotein 2-beta-N-acetylglucosaminyltransferase activity"/>
    <property type="evidence" value="ECO:0007669"/>
    <property type="project" value="UniProtKB-UniRule"/>
</dbReference>
<keyword evidence="7 17" id="KW-0479">Metal-binding</keyword>
<comment type="pathway">
    <text evidence="2 17">Protein modification; protein glycosylation.</text>
</comment>
<evidence type="ECO:0000256" key="5">
    <source>
        <dbReference type="ARBA" id="ARBA00022679"/>
    </source>
</evidence>
<dbReference type="EMBL" id="MNPL01013948">
    <property type="protein sequence ID" value="OQR71653.1"/>
    <property type="molecule type" value="Genomic_DNA"/>
</dbReference>
<evidence type="ECO:0000256" key="16">
    <source>
        <dbReference type="ARBA" id="ARBA00049421"/>
    </source>
</evidence>
<comment type="subcellular location">
    <subcellularLocation>
        <location evidence="1 17">Golgi apparatus membrane</location>
        <topology evidence="1 17">Single-pass type II membrane protein</topology>
    </subcellularLocation>
</comment>
<dbReference type="Gene3D" id="3.90.550.10">
    <property type="entry name" value="Spore Coat Polysaccharide Biosynthesis Protein SpsA, Chain A"/>
    <property type="match status" value="1"/>
</dbReference>
<keyword evidence="12 17" id="KW-0464">Manganese</keyword>
<proteinExistence type="inferred from homology"/>
<dbReference type="STRING" id="418985.A0A1V9XE17"/>
<dbReference type="EC" id="2.4.1.101" evidence="14 17"/>
<evidence type="ECO:0000256" key="10">
    <source>
        <dbReference type="ARBA" id="ARBA00023034"/>
    </source>
</evidence>
<dbReference type="Proteomes" id="UP000192247">
    <property type="component" value="Unassembled WGS sequence"/>
</dbReference>
<comment type="function">
    <text evidence="13 17">Initiates complex N-linked carbohydrate formation. Essential for the conversion of high-mannose to hybrid and complex N-glycans.</text>
</comment>
<dbReference type="AlphaFoldDB" id="A0A1V9XE17"/>
<comment type="catalytic activity">
    <reaction evidence="16 17">
        <text>N(4)-(alpha-D-Man-(1-&gt;3)-[alpha-D-Man-(1-&gt;3)-[alpha-D-Man-(1-&gt;6)]-alpha-D-Man-(1-&gt;6)]-beta-D-Man-(1-&gt;4)-beta-D-GlcNAc-(1-&gt;4)-beta-D-GlcNAc)-L-asparaginyl-[protein] (N-glucan mannose isomer 5A1,2) + UDP-N-acetyl-alpha-D-glucosamine = N(4)-{beta-D-GlcNAc-(1-&gt;2)-alpha-D-Man-(1-&gt;3)-[alpha-D-Man-(1-&gt;3)-[alpha-D-Man-(1-&gt;6)]-alpha-D-Man-(1-&gt;6)]-beta-D-Man-(1-&gt;4)-beta-D-GlcNAc-(1-&gt;4)-beta-D-GlcNAc}-L-asparaginyl-[protein] + UDP + H(+)</text>
        <dbReference type="Rhea" id="RHEA:11456"/>
        <dbReference type="Rhea" id="RHEA-COMP:14367"/>
        <dbReference type="Rhea" id="RHEA-COMP:14368"/>
        <dbReference type="ChEBI" id="CHEBI:15378"/>
        <dbReference type="ChEBI" id="CHEBI:57705"/>
        <dbReference type="ChEBI" id="CHEBI:58223"/>
        <dbReference type="ChEBI" id="CHEBI:59087"/>
        <dbReference type="ChEBI" id="CHEBI:60625"/>
        <dbReference type="EC" id="2.4.1.101"/>
    </reaction>
</comment>
<dbReference type="PANTHER" id="PTHR10468">
    <property type="entry name" value="PROTEIN O-LINKED-MANNOSE BETA-1,2-N-ACETYLGLUCOSAMINYLTRANSFERASE 1/ALPHA-1,3-MANNOSYL-GLYCOPROTEIN 2-BETA-N-ACETYLGLUCOSAMINYLTRANSFERASE"/>
    <property type="match status" value="1"/>
</dbReference>
<evidence type="ECO:0000256" key="11">
    <source>
        <dbReference type="ARBA" id="ARBA00023136"/>
    </source>
</evidence>
<dbReference type="InParanoid" id="A0A1V9XE17"/>
<protein>
    <recommendedName>
        <fullName evidence="14 17">Alpha-1,3-mannosyl-glycoprotein 2-beta-N-acetylglucosaminyltransferase</fullName>
        <shortName evidence="17">GNT-I</shortName>
        <shortName evidence="17">GlcNAc-T I</shortName>
        <ecNumber evidence="14 17">2.4.1.101</ecNumber>
    </recommendedName>
    <alternativeName>
        <fullName evidence="15 17">N-glycosyl-oligosaccharide-glycoprotein N-acetylglucosaminyltransferase I</fullName>
    </alternativeName>
</protein>
<keyword evidence="6" id="KW-0812">Transmembrane</keyword>
<dbReference type="OrthoDB" id="440755at2759"/>
<keyword evidence="4 17" id="KW-0328">Glycosyltransferase</keyword>
<evidence type="ECO:0000256" key="7">
    <source>
        <dbReference type="ARBA" id="ARBA00022723"/>
    </source>
</evidence>
<evidence type="ECO:0000256" key="8">
    <source>
        <dbReference type="ARBA" id="ARBA00022968"/>
    </source>
</evidence>
<keyword evidence="20" id="KW-1185">Reference proteome</keyword>
<dbReference type="Gene3D" id="3.10.180.20">
    <property type="entry name" value="N-Acetylglucosaminyltransferase I, Domain 2"/>
    <property type="match status" value="1"/>
</dbReference>